<protein>
    <submittedName>
        <fullName evidence="1">Uncharacterized protein</fullName>
    </submittedName>
</protein>
<keyword evidence="2" id="KW-1185">Reference proteome</keyword>
<comment type="caution">
    <text evidence="1">The sequence shown here is derived from an EMBL/GenBank/DDBJ whole genome shotgun (WGS) entry which is preliminary data.</text>
</comment>
<organism evidence="1 2">
    <name type="scientific">Fusarium kuroshium</name>
    <dbReference type="NCBI Taxonomy" id="2010991"/>
    <lineage>
        <taxon>Eukaryota</taxon>
        <taxon>Fungi</taxon>
        <taxon>Dikarya</taxon>
        <taxon>Ascomycota</taxon>
        <taxon>Pezizomycotina</taxon>
        <taxon>Sordariomycetes</taxon>
        <taxon>Hypocreomycetidae</taxon>
        <taxon>Hypocreales</taxon>
        <taxon>Nectriaceae</taxon>
        <taxon>Fusarium</taxon>
        <taxon>Fusarium solani species complex</taxon>
    </lineage>
</organism>
<reference evidence="1 2" key="1">
    <citation type="submission" date="2017-06" db="EMBL/GenBank/DDBJ databases">
        <title>Comparative genomic analysis of Ambrosia Fusariam Clade fungi.</title>
        <authorList>
            <person name="Stajich J.E."/>
            <person name="Carrillo J."/>
            <person name="Kijimoto T."/>
            <person name="Eskalen A."/>
            <person name="O'Donnell K."/>
            <person name="Kasson M."/>
        </authorList>
    </citation>
    <scope>NUCLEOTIDE SEQUENCE [LARGE SCALE GENOMIC DNA]</scope>
    <source>
        <strain evidence="1">UCR3666</strain>
    </source>
</reference>
<gene>
    <name evidence="1" type="ORF">CDV36_001712</name>
</gene>
<evidence type="ECO:0000313" key="1">
    <source>
        <dbReference type="EMBL" id="RMJ18635.1"/>
    </source>
</evidence>
<dbReference type="AlphaFoldDB" id="A0A3M2SN10"/>
<accession>A0A3M2SN10</accession>
<sequence>MESTKTNAKDTMPVQNHVKSDNHCNWVGRPFGFEKNEMHGFKEWGRQDALKALRDEFWKKHPERGEADKLDNSPNSTINADHPDYDMYTRLEALIHAHYDEIYDEIEAGIIRDAQDGDPDNEAGAWTGTETSLIRKTVDDLKDAVAAVRAGGYKMVDGHHVDWKELLPSQEEIMLCRFVDPYGARHATIFRLIATMGVEWMGSI</sequence>
<dbReference type="OrthoDB" id="5105299at2759"/>
<evidence type="ECO:0000313" key="2">
    <source>
        <dbReference type="Proteomes" id="UP000277212"/>
    </source>
</evidence>
<name>A0A3M2SN10_9HYPO</name>
<dbReference type="Proteomes" id="UP000277212">
    <property type="component" value="Unassembled WGS sequence"/>
</dbReference>
<proteinExistence type="predicted"/>
<dbReference type="STRING" id="2010991.A0A3M2SN10"/>
<dbReference type="EMBL" id="NKUJ01000017">
    <property type="protein sequence ID" value="RMJ18635.1"/>
    <property type="molecule type" value="Genomic_DNA"/>
</dbReference>